<comment type="function">
    <text evidence="9 10 11">One of the essential components for the initiation of protein synthesis. Protects formylmethionyl-tRNA from spontaneous hydrolysis and promotes its binding to the 30S ribosomal subunits. Also involved in the hydrolysis of GTP during the formation of the 70S ribosomal complex.</text>
</comment>
<evidence type="ECO:0000256" key="3">
    <source>
        <dbReference type="ARBA" id="ARBA00020675"/>
    </source>
</evidence>
<dbReference type="SUPFAM" id="SSF52540">
    <property type="entry name" value="P-loop containing nucleoside triphosphate hydrolases"/>
    <property type="match status" value="1"/>
</dbReference>
<sequence length="663" mass="70947">MADGPNKPNRPIRPRGGPSGRKRRVVIDGGSARGRDGRQARDRGPGTGAPSSRQPVAQPTGPVTVPSGVSVKDLSAALGIPVAQIIKIMMGMGEMVTITQSLSDESVELIAAEVEREVVIKHAADDDAEPEAFEDREEDLAPRPPVVTIMGHVDHGKTTLLDAIRKTSVVDTEAGGITQHIGAYQAVADGRKITFLDTPGHEAFTAMRARGAKVTDIAVLVVAADDGVMPQTRESISHARAAGVPIVVAVNKIDVPNANVDRVRSELAAEGLQPEEWGGNTQFAEVSAKQQTGLDELLEMVLLVADAELDLRANPNVEASGPIVESRLDVGRGPVATMLVQRGTLHIGDAIVAGDASGKVRALYDYRGEKVNEAKPGEPVEILGFDRPPPAGELCRVVEHERQAKDLAQKRAERLRREQLAQRPRRGVSLEAFFSQLQEGVVQDLNIVLKADVQGSVEALLGELGKIHHSEVRVNVIHTGVGGITENDVNLASASHALVIGFNVRPSADARALAEREGVDIRTYRVIYQLTDDIQQALVGMLSPVESEETLGEAQVRALFKVSRLGTIAGCMVTSGVVRRNAKVRVVRDGTEIYDTSIAQLKRFKDDAREVSEGFECGILLEGFNDLKEGDVLEAYETKQVERTDLDEAPPPAAAASAPADDA</sequence>
<evidence type="ECO:0000256" key="2">
    <source>
        <dbReference type="ARBA" id="ARBA00007733"/>
    </source>
</evidence>
<evidence type="ECO:0000256" key="4">
    <source>
        <dbReference type="ARBA" id="ARBA00022490"/>
    </source>
</evidence>
<dbReference type="InterPro" id="IPR000795">
    <property type="entry name" value="T_Tr_GTP-bd_dom"/>
</dbReference>
<keyword evidence="4 10" id="KW-0963">Cytoplasm</keyword>
<keyword evidence="15" id="KW-1185">Reference proteome</keyword>
<dbReference type="InterPro" id="IPR036925">
    <property type="entry name" value="TIF_IF2_dom3_sf"/>
</dbReference>
<gene>
    <name evidence="10" type="primary">infB</name>
    <name evidence="14" type="ORF">Gocc_0896</name>
</gene>
<evidence type="ECO:0000313" key="15">
    <source>
        <dbReference type="Proteomes" id="UP000254134"/>
    </source>
</evidence>
<dbReference type="FunFam" id="3.40.50.10050:FF:000001">
    <property type="entry name" value="Translation initiation factor IF-2"/>
    <property type="match status" value="1"/>
</dbReference>
<evidence type="ECO:0000256" key="1">
    <source>
        <dbReference type="ARBA" id="ARBA00004496"/>
    </source>
</evidence>
<reference evidence="14 15" key="1">
    <citation type="submission" date="2018-07" db="EMBL/GenBank/DDBJ databases">
        <title>High-quality-draft genome sequence of Gaiella occulta.</title>
        <authorList>
            <person name="Severino R."/>
            <person name="Froufe H.J.C."/>
            <person name="Rainey F.A."/>
            <person name="Barroso C."/>
            <person name="Albuquerque L."/>
            <person name="Lobo-Da-Cunha A."/>
            <person name="Da Costa M.S."/>
            <person name="Egas C."/>
        </authorList>
    </citation>
    <scope>NUCLEOTIDE SEQUENCE [LARGE SCALE GENOMIC DNA]</scope>
    <source>
        <strain evidence="14 15">F2-233</strain>
    </source>
</reference>
<dbReference type="Pfam" id="PF04760">
    <property type="entry name" value="IF2_N"/>
    <property type="match status" value="1"/>
</dbReference>
<dbReference type="RefSeq" id="WP_114795338.1">
    <property type="nucleotide sequence ID" value="NZ_QQZY01000002.1"/>
</dbReference>
<dbReference type="InterPro" id="IPR005225">
    <property type="entry name" value="Small_GTP-bd"/>
</dbReference>
<feature type="domain" description="Tr-type G" evidence="13">
    <location>
        <begin position="142"/>
        <end position="310"/>
    </location>
</feature>
<dbReference type="GO" id="GO:0003743">
    <property type="term" value="F:translation initiation factor activity"/>
    <property type="evidence" value="ECO:0007669"/>
    <property type="project" value="UniProtKB-UniRule"/>
</dbReference>
<evidence type="ECO:0000256" key="9">
    <source>
        <dbReference type="ARBA" id="ARBA00025162"/>
    </source>
</evidence>
<dbReference type="Pfam" id="PF11987">
    <property type="entry name" value="IF-2"/>
    <property type="match status" value="1"/>
</dbReference>
<evidence type="ECO:0000256" key="7">
    <source>
        <dbReference type="ARBA" id="ARBA00022917"/>
    </source>
</evidence>
<dbReference type="Gene3D" id="2.40.30.10">
    <property type="entry name" value="Translation factors"/>
    <property type="match status" value="2"/>
</dbReference>
<evidence type="ECO:0000256" key="11">
    <source>
        <dbReference type="RuleBase" id="RU000644"/>
    </source>
</evidence>
<dbReference type="InterPro" id="IPR006847">
    <property type="entry name" value="IF2_N"/>
</dbReference>
<dbReference type="FunFam" id="2.40.30.10:FF:000008">
    <property type="entry name" value="Translation initiation factor IF-2"/>
    <property type="match status" value="1"/>
</dbReference>
<dbReference type="Gene3D" id="3.40.50.300">
    <property type="entry name" value="P-loop containing nucleotide triphosphate hydrolases"/>
    <property type="match status" value="1"/>
</dbReference>
<dbReference type="NCBIfam" id="TIGR00487">
    <property type="entry name" value="IF-2"/>
    <property type="match status" value="1"/>
</dbReference>
<evidence type="ECO:0000256" key="6">
    <source>
        <dbReference type="ARBA" id="ARBA00022741"/>
    </source>
</evidence>
<accession>A0A7M2YYZ3</accession>
<dbReference type="Pfam" id="PF00009">
    <property type="entry name" value="GTP_EFTU"/>
    <property type="match status" value="1"/>
</dbReference>
<dbReference type="InterPro" id="IPR000178">
    <property type="entry name" value="TF_IF2_bacterial-like"/>
</dbReference>
<dbReference type="NCBIfam" id="TIGR00231">
    <property type="entry name" value="small_GTP"/>
    <property type="match status" value="1"/>
</dbReference>
<dbReference type="EMBL" id="QQZY01000002">
    <property type="protein sequence ID" value="RDI75098.1"/>
    <property type="molecule type" value="Genomic_DNA"/>
</dbReference>
<dbReference type="AlphaFoldDB" id="A0A7M2YYZ3"/>
<evidence type="ECO:0000313" key="14">
    <source>
        <dbReference type="EMBL" id="RDI75098.1"/>
    </source>
</evidence>
<dbReference type="CDD" id="cd03692">
    <property type="entry name" value="mtIF2_IVc"/>
    <property type="match status" value="1"/>
</dbReference>
<keyword evidence="7 10" id="KW-0648">Protein biosynthesis</keyword>
<evidence type="ECO:0000256" key="10">
    <source>
        <dbReference type="HAMAP-Rule" id="MF_00100"/>
    </source>
</evidence>
<evidence type="ECO:0000256" key="12">
    <source>
        <dbReference type="SAM" id="MobiDB-lite"/>
    </source>
</evidence>
<dbReference type="SUPFAM" id="SSF50447">
    <property type="entry name" value="Translation proteins"/>
    <property type="match status" value="2"/>
</dbReference>
<feature type="compositionally biased region" description="Basic and acidic residues" evidence="12">
    <location>
        <begin position="33"/>
        <end position="44"/>
    </location>
</feature>
<keyword evidence="5 10" id="KW-0396">Initiation factor</keyword>
<dbReference type="CDD" id="cd03702">
    <property type="entry name" value="IF2_mtIF2_II"/>
    <property type="match status" value="1"/>
</dbReference>
<comment type="similarity">
    <text evidence="2 10 11">Belongs to the TRAFAC class translation factor GTPase superfamily. Classic translation factor GTPase family. IF-2 subfamily.</text>
</comment>
<organism evidence="14 15">
    <name type="scientific">Gaiella occulta</name>
    <dbReference type="NCBI Taxonomy" id="1002870"/>
    <lineage>
        <taxon>Bacteria</taxon>
        <taxon>Bacillati</taxon>
        <taxon>Actinomycetota</taxon>
        <taxon>Thermoleophilia</taxon>
        <taxon>Gaiellales</taxon>
        <taxon>Gaiellaceae</taxon>
        <taxon>Gaiella</taxon>
    </lineage>
</organism>
<dbReference type="SUPFAM" id="SSF52156">
    <property type="entry name" value="Initiation factor IF2/eIF5b, domain 3"/>
    <property type="match status" value="1"/>
</dbReference>
<comment type="subcellular location">
    <subcellularLocation>
        <location evidence="1 10">Cytoplasm</location>
    </subcellularLocation>
</comment>
<feature type="region of interest" description="Disordered" evidence="12">
    <location>
        <begin position="640"/>
        <end position="663"/>
    </location>
</feature>
<evidence type="ECO:0000256" key="5">
    <source>
        <dbReference type="ARBA" id="ARBA00022540"/>
    </source>
</evidence>
<dbReference type="PANTHER" id="PTHR43381:SF5">
    <property type="entry name" value="TR-TYPE G DOMAIN-CONTAINING PROTEIN"/>
    <property type="match status" value="1"/>
</dbReference>
<feature type="binding site" evidence="10">
    <location>
        <begin position="151"/>
        <end position="158"/>
    </location>
    <ligand>
        <name>GTP</name>
        <dbReference type="ChEBI" id="CHEBI:37565"/>
    </ligand>
</feature>
<dbReference type="Proteomes" id="UP000254134">
    <property type="component" value="Unassembled WGS sequence"/>
</dbReference>
<dbReference type="InterPro" id="IPR004161">
    <property type="entry name" value="EFTu-like_2"/>
</dbReference>
<dbReference type="InterPro" id="IPR044145">
    <property type="entry name" value="IF2_II"/>
</dbReference>
<dbReference type="GO" id="GO:0005525">
    <property type="term" value="F:GTP binding"/>
    <property type="evidence" value="ECO:0007669"/>
    <property type="project" value="UniProtKB-KW"/>
</dbReference>
<keyword evidence="6 10" id="KW-0547">Nucleotide-binding</keyword>
<dbReference type="InterPro" id="IPR053905">
    <property type="entry name" value="EF-G-like_DII"/>
</dbReference>
<dbReference type="PROSITE" id="PS51722">
    <property type="entry name" value="G_TR_2"/>
    <property type="match status" value="1"/>
</dbReference>
<feature type="region of interest" description="G-domain" evidence="10">
    <location>
        <begin position="145"/>
        <end position="293"/>
    </location>
</feature>
<dbReference type="FunFam" id="2.40.30.10:FF:000054">
    <property type="entry name" value="Translation initiation factor IF-2"/>
    <property type="match status" value="1"/>
</dbReference>
<comment type="caution">
    <text evidence="14">The sequence shown here is derived from an EMBL/GenBank/DDBJ whole genome shotgun (WGS) entry which is preliminary data.</text>
</comment>
<dbReference type="HAMAP" id="MF_00100_B">
    <property type="entry name" value="IF_2_B"/>
    <property type="match status" value="1"/>
</dbReference>
<dbReference type="InterPro" id="IPR023115">
    <property type="entry name" value="TIF_IF2_dom3"/>
</dbReference>
<dbReference type="GO" id="GO:0005829">
    <property type="term" value="C:cytosol"/>
    <property type="evidence" value="ECO:0007669"/>
    <property type="project" value="TreeGrafter"/>
</dbReference>
<evidence type="ECO:0000256" key="8">
    <source>
        <dbReference type="ARBA" id="ARBA00023134"/>
    </source>
</evidence>
<dbReference type="GO" id="GO:0003924">
    <property type="term" value="F:GTPase activity"/>
    <property type="evidence" value="ECO:0007669"/>
    <property type="project" value="UniProtKB-UniRule"/>
</dbReference>
<dbReference type="Pfam" id="PF22042">
    <property type="entry name" value="EF-G_D2"/>
    <property type="match status" value="1"/>
</dbReference>
<dbReference type="FunFam" id="3.40.50.300:FF:000019">
    <property type="entry name" value="Translation initiation factor IF-2"/>
    <property type="match status" value="1"/>
</dbReference>
<dbReference type="OrthoDB" id="9811804at2"/>
<proteinExistence type="inferred from homology"/>
<feature type="region of interest" description="Disordered" evidence="12">
    <location>
        <begin position="1"/>
        <end position="64"/>
    </location>
</feature>
<dbReference type="InterPro" id="IPR015760">
    <property type="entry name" value="TIF_IF2"/>
</dbReference>
<name>A0A7M2YYZ3_9ACTN</name>
<dbReference type="CDD" id="cd01887">
    <property type="entry name" value="IF2_eIF5B"/>
    <property type="match status" value="1"/>
</dbReference>
<dbReference type="Pfam" id="PF03144">
    <property type="entry name" value="GTP_EFTU_D2"/>
    <property type="match status" value="1"/>
</dbReference>
<dbReference type="PANTHER" id="PTHR43381">
    <property type="entry name" value="TRANSLATION INITIATION FACTOR IF-2-RELATED"/>
    <property type="match status" value="1"/>
</dbReference>
<dbReference type="Gene3D" id="3.40.50.10050">
    <property type="entry name" value="Translation initiation factor IF- 2, domain 3"/>
    <property type="match status" value="1"/>
</dbReference>
<protein>
    <recommendedName>
        <fullName evidence="3 10">Translation initiation factor IF-2</fullName>
    </recommendedName>
</protein>
<evidence type="ECO:0000259" key="13">
    <source>
        <dbReference type="PROSITE" id="PS51722"/>
    </source>
</evidence>
<feature type="binding site" evidence="10">
    <location>
        <begin position="197"/>
        <end position="201"/>
    </location>
    <ligand>
        <name>GTP</name>
        <dbReference type="ChEBI" id="CHEBI:37565"/>
    </ligand>
</feature>
<feature type="compositionally biased region" description="Low complexity" evidence="12">
    <location>
        <begin position="654"/>
        <end position="663"/>
    </location>
</feature>
<keyword evidence="8 10" id="KW-0342">GTP-binding</keyword>
<dbReference type="InterPro" id="IPR009000">
    <property type="entry name" value="Transl_B-barrel_sf"/>
</dbReference>
<dbReference type="InterPro" id="IPR027417">
    <property type="entry name" value="P-loop_NTPase"/>
</dbReference>
<reference evidence="15" key="2">
    <citation type="journal article" date="2019" name="MicrobiologyOpen">
        <title>High-quality draft genome sequence of Gaiella occulta isolated from a 150 meter deep mineral water borehole and comparison with the genome sequences of other deep-branching lineages of the phylum Actinobacteria.</title>
        <authorList>
            <person name="Severino R."/>
            <person name="Froufe H.J.C."/>
            <person name="Barroso C."/>
            <person name="Albuquerque L."/>
            <person name="Lobo-da-Cunha A."/>
            <person name="da Costa M.S."/>
            <person name="Egas C."/>
        </authorList>
    </citation>
    <scope>NUCLEOTIDE SEQUENCE [LARGE SCALE GENOMIC DNA]</scope>
    <source>
        <strain evidence="15">F2-233</strain>
    </source>
</reference>
<feature type="binding site" evidence="10">
    <location>
        <begin position="251"/>
        <end position="254"/>
    </location>
    <ligand>
        <name>GTP</name>
        <dbReference type="ChEBI" id="CHEBI:37565"/>
    </ligand>
</feature>